<dbReference type="RefSeq" id="WP_248360585.1">
    <property type="nucleotide sequence ID" value="NZ_AP025591.1"/>
</dbReference>
<dbReference type="EMBL" id="AP025591">
    <property type="protein sequence ID" value="BDG02904.1"/>
    <property type="molecule type" value="Genomic_DNA"/>
</dbReference>
<proteinExistence type="predicted"/>
<feature type="domain" description="Phosphoribosyltransferase" evidence="1">
    <location>
        <begin position="9"/>
        <end position="180"/>
    </location>
</feature>
<keyword evidence="3" id="KW-1185">Reference proteome</keyword>
<dbReference type="Gene3D" id="3.40.50.2020">
    <property type="match status" value="1"/>
</dbReference>
<evidence type="ECO:0000313" key="3">
    <source>
        <dbReference type="Proteomes" id="UP001162891"/>
    </source>
</evidence>
<dbReference type="GO" id="GO:0016757">
    <property type="term" value="F:glycosyltransferase activity"/>
    <property type="evidence" value="ECO:0007669"/>
    <property type="project" value="UniProtKB-KW"/>
</dbReference>
<keyword evidence="2" id="KW-0808">Transferase</keyword>
<dbReference type="Proteomes" id="UP001162891">
    <property type="component" value="Chromosome"/>
</dbReference>
<dbReference type="SUPFAM" id="SSF53271">
    <property type="entry name" value="PRTase-like"/>
    <property type="match status" value="1"/>
</dbReference>
<keyword evidence="2" id="KW-0328">Glycosyltransferase</keyword>
<dbReference type="InterPro" id="IPR029057">
    <property type="entry name" value="PRTase-like"/>
</dbReference>
<sequence>MFHDRTQAGRLLAGKLEPFRAERPIVLGLTRGGVPVAVEVARLLDAELDVIVVRKLGAPGSPDFALGAIAEGGAVYVSHEALRDVGVGDAWVEAVGVREGAEIARRIQAYRGGRPLRDLTGRTAIVVDDGVATGATALAAGRAARQRGAARVVLAAPVIAAASQPELRSEFDAIVAVELPEVFFAVGQWYERFEQVSDEDVIDCMHRASAPDGARELERIEPPPHPVD</sequence>
<gene>
    <name evidence="2" type="ORF">AMOR_19000</name>
</gene>
<name>A0ABM7WTV6_9BACT</name>
<evidence type="ECO:0000313" key="2">
    <source>
        <dbReference type="EMBL" id="BDG02904.1"/>
    </source>
</evidence>
<reference evidence="3" key="1">
    <citation type="journal article" date="2022" name="Int. J. Syst. Evol. Microbiol.">
        <title>Anaeromyxobacter oryzae sp. nov., Anaeromyxobacter diazotrophicus sp. nov. and Anaeromyxobacter paludicola sp. nov., isolated from paddy soils.</title>
        <authorList>
            <person name="Itoh H."/>
            <person name="Xu Z."/>
            <person name="Mise K."/>
            <person name="Masuda Y."/>
            <person name="Ushijima N."/>
            <person name="Hayakawa C."/>
            <person name="Shiratori Y."/>
            <person name="Senoo K."/>
        </authorList>
    </citation>
    <scope>NUCLEOTIDE SEQUENCE [LARGE SCALE GENOMIC DNA]</scope>
    <source>
        <strain evidence="3">Red232</strain>
    </source>
</reference>
<organism evidence="2 3">
    <name type="scientific">Anaeromyxobacter oryzae</name>
    <dbReference type="NCBI Taxonomy" id="2918170"/>
    <lineage>
        <taxon>Bacteria</taxon>
        <taxon>Pseudomonadati</taxon>
        <taxon>Myxococcota</taxon>
        <taxon>Myxococcia</taxon>
        <taxon>Myxococcales</taxon>
        <taxon>Cystobacterineae</taxon>
        <taxon>Anaeromyxobacteraceae</taxon>
        <taxon>Anaeromyxobacter</taxon>
    </lineage>
</organism>
<dbReference type="Gene3D" id="3.30.1310.20">
    <property type="entry name" value="PRTase-like"/>
    <property type="match status" value="1"/>
</dbReference>
<dbReference type="Pfam" id="PF00156">
    <property type="entry name" value="Pribosyltran"/>
    <property type="match status" value="1"/>
</dbReference>
<protein>
    <submittedName>
        <fullName evidence="2">Phosphoribosyltransferase</fullName>
    </submittedName>
</protein>
<accession>A0ABM7WTV6</accession>
<dbReference type="InterPro" id="IPR000836">
    <property type="entry name" value="PRTase_dom"/>
</dbReference>
<dbReference type="CDD" id="cd06223">
    <property type="entry name" value="PRTases_typeI"/>
    <property type="match status" value="1"/>
</dbReference>
<evidence type="ECO:0000259" key="1">
    <source>
        <dbReference type="Pfam" id="PF00156"/>
    </source>
</evidence>